<evidence type="ECO:0000313" key="1">
    <source>
        <dbReference type="EMBL" id="CAH3035723.1"/>
    </source>
</evidence>
<gene>
    <name evidence="1" type="ORF">PMEA_00016439</name>
</gene>
<dbReference type="EMBL" id="CALNXJ010000003">
    <property type="protein sequence ID" value="CAH3035723.1"/>
    <property type="molecule type" value="Genomic_DNA"/>
</dbReference>
<organism evidence="1 2">
    <name type="scientific">Pocillopora meandrina</name>
    <dbReference type="NCBI Taxonomy" id="46732"/>
    <lineage>
        <taxon>Eukaryota</taxon>
        <taxon>Metazoa</taxon>
        <taxon>Cnidaria</taxon>
        <taxon>Anthozoa</taxon>
        <taxon>Hexacorallia</taxon>
        <taxon>Scleractinia</taxon>
        <taxon>Astrocoeniina</taxon>
        <taxon>Pocilloporidae</taxon>
        <taxon>Pocillopora</taxon>
    </lineage>
</organism>
<keyword evidence="2" id="KW-1185">Reference proteome</keyword>
<name>A0AAU9VVI3_9CNID</name>
<proteinExistence type="predicted"/>
<dbReference type="Proteomes" id="UP001159428">
    <property type="component" value="Unassembled WGS sequence"/>
</dbReference>
<comment type="caution">
    <text evidence="1">The sequence shown here is derived from an EMBL/GenBank/DDBJ whole genome shotgun (WGS) entry which is preliminary data.</text>
</comment>
<reference evidence="1 2" key="1">
    <citation type="submission" date="2022-05" db="EMBL/GenBank/DDBJ databases">
        <authorList>
            <consortium name="Genoscope - CEA"/>
            <person name="William W."/>
        </authorList>
    </citation>
    <scope>NUCLEOTIDE SEQUENCE [LARGE SCALE GENOMIC DNA]</scope>
</reference>
<feature type="non-terminal residue" evidence="1">
    <location>
        <position position="100"/>
    </location>
</feature>
<protein>
    <submittedName>
        <fullName evidence="1">Uncharacterized protein</fullName>
    </submittedName>
</protein>
<sequence>MASSATDDALKEISGFLRERGIAEDIIVNFEEERRILAHRGLRRRYNPSDIDAVLQAVETELSGSDRIFGYLRGGSHIVRADNGTENVNMAAIQCFFRRE</sequence>
<accession>A0AAU9VVI3</accession>
<dbReference type="AlphaFoldDB" id="A0AAU9VVI3"/>
<evidence type="ECO:0000313" key="2">
    <source>
        <dbReference type="Proteomes" id="UP001159428"/>
    </source>
</evidence>